<reference evidence="1" key="1">
    <citation type="submission" date="2023-11" db="EMBL/GenBank/DDBJ databases">
        <title>Gracilibacillus pellucida a moderately halophilic bacterium isolated from saline soil in Xinjiang province.</title>
        <authorList>
            <person name="Zhang Z."/>
            <person name="Tan F."/>
            <person name="Wang Y."/>
            <person name="Xia M."/>
        </authorList>
    </citation>
    <scope>NUCLEOTIDE SEQUENCE</scope>
    <source>
        <strain evidence="1">S3-1-1</strain>
    </source>
</reference>
<accession>A0ACC6M6P8</accession>
<sequence length="348" mass="37834">MIFDKLAQYDYEQLVFCQDEETGLKAIIAIHDTTLGPSLGGLRIWPYQSDEEAIIDVLRLSRGMTYKSAISDLNLGGGKAVIIGDPKEIKSEELFRTFGRFIEGLNGRYITGEDVGSTVEDMETIRKETKYATGVSPELGGCGNPSPFTAHGVYKGIKSAALKAFGTDDLTGKTIAVQGVGNVAYNLCRKLHEDGANLVVSDINKDNVQKAVTEFGATEVDVDAIYDVDCDIFAPCAMGASINDDTIARLKAKVVAGAANNQLKDARHGELLQEKGIVYAPDYVVNAGGIIAIEDALHGFEHERAMEKIDAIYDKVQQIFEYAEKENVATNIAADRLAEERIRKAKEA</sequence>
<evidence type="ECO:0000313" key="1">
    <source>
        <dbReference type="EMBL" id="MDX8046492.1"/>
    </source>
</evidence>
<organism evidence="1 2">
    <name type="scientific">Gracilibacillus pellucidus</name>
    <dbReference type="NCBI Taxonomy" id="3095368"/>
    <lineage>
        <taxon>Bacteria</taxon>
        <taxon>Bacillati</taxon>
        <taxon>Bacillota</taxon>
        <taxon>Bacilli</taxon>
        <taxon>Bacillales</taxon>
        <taxon>Bacillaceae</taxon>
        <taxon>Gracilibacillus</taxon>
    </lineage>
</organism>
<name>A0ACC6M6P8_9BACI</name>
<keyword evidence="2" id="KW-1185">Reference proteome</keyword>
<proteinExistence type="predicted"/>
<protein>
    <submittedName>
        <fullName evidence="1">Glu/Leu/Phe/Val dehydrogenase dimerization domain-containing protein</fullName>
    </submittedName>
</protein>
<comment type="caution">
    <text evidence="1">The sequence shown here is derived from an EMBL/GenBank/DDBJ whole genome shotgun (WGS) entry which is preliminary data.</text>
</comment>
<dbReference type="Proteomes" id="UP001277972">
    <property type="component" value="Unassembled WGS sequence"/>
</dbReference>
<evidence type="ECO:0000313" key="2">
    <source>
        <dbReference type="Proteomes" id="UP001277972"/>
    </source>
</evidence>
<dbReference type="EMBL" id="JAWZSR010000005">
    <property type="protein sequence ID" value="MDX8046492.1"/>
    <property type="molecule type" value="Genomic_DNA"/>
</dbReference>
<gene>
    <name evidence="1" type="ORF">SH601_10910</name>
</gene>